<reference evidence="7 8" key="1">
    <citation type="submission" date="2016-11" db="EMBL/GenBank/DDBJ databases">
        <authorList>
            <person name="Jaros S."/>
            <person name="Januszkiewicz K."/>
            <person name="Wedrychowicz H."/>
        </authorList>
    </citation>
    <scope>NUCLEOTIDE SEQUENCE [LARGE SCALE GENOMIC DNA]</scope>
    <source>
        <strain evidence="7 8">CGMCC 4.5723</strain>
    </source>
</reference>
<organism evidence="7 8">
    <name type="scientific">Nocardiopsis flavescens</name>
    <dbReference type="NCBI Taxonomy" id="758803"/>
    <lineage>
        <taxon>Bacteria</taxon>
        <taxon>Bacillati</taxon>
        <taxon>Actinomycetota</taxon>
        <taxon>Actinomycetes</taxon>
        <taxon>Streptosporangiales</taxon>
        <taxon>Nocardiopsidaceae</taxon>
        <taxon>Nocardiopsis</taxon>
    </lineage>
</organism>
<feature type="transmembrane region" description="Helical" evidence="5">
    <location>
        <begin position="169"/>
        <end position="193"/>
    </location>
</feature>
<feature type="transmembrane region" description="Helical" evidence="5">
    <location>
        <begin position="78"/>
        <end position="99"/>
    </location>
</feature>
<feature type="transmembrane region" description="Helical" evidence="5">
    <location>
        <begin position="140"/>
        <end position="163"/>
    </location>
</feature>
<name>A0A1M6PL92_9ACTN</name>
<gene>
    <name evidence="7" type="ORF">SAMN05421803_113129</name>
</gene>
<dbReference type="Pfam" id="PF07690">
    <property type="entry name" value="MFS_1"/>
    <property type="match status" value="1"/>
</dbReference>
<dbReference type="PANTHER" id="PTHR23526">
    <property type="entry name" value="INTEGRAL MEMBRANE TRANSPORT PROTEIN-RELATED"/>
    <property type="match status" value="1"/>
</dbReference>
<sequence>MTDPAEPPERTRRWIWALMGSVFLTHTALNLTRPLISYRTIAVGGDAVEVGLITAAYALLPLVIAVPLGRSTDRSARIAWIVGLGSLILAAGGLLLSLVDGLAGLALASTVVGVGHLLCMVAGQGIIARYSLPGNLDRDFGWFTAAASLGQLAGPLISGAILADASGDALLSATSTALVIAGGVAALGVLPVLPLLRLAPIRRTAEQRSAPPVPTKDLLRRPRMPSALLSSLALLSAVDILTAYLPLIAESRGIPPVLVGVLLSLRAGSSLLSRLALPWMLRRWSRKTLIIASTAVAGLSLALVALPFADFVVLAVVLGLGGFLLGLGQPLTMAEVTTLAPEGARGSALALRIWGNRLGQVAIPAAASAVAGAVGSPGALLFSAAVLLAAAVTAR</sequence>
<evidence type="ECO:0000256" key="4">
    <source>
        <dbReference type="ARBA" id="ARBA00023136"/>
    </source>
</evidence>
<keyword evidence="3 5" id="KW-1133">Transmembrane helix</keyword>
<keyword evidence="8" id="KW-1185">Reference proteome</keyword>
<evidence type="ECO:0000256" key="2">
    <source>
        <dbReference type="ARBA" id="ARBA00022692"/>
    </source>
</evidence>
<dbReference type="OrthoDB" id="4612864at2"/>
<keyword evidence="2 5" id="KW-0812">Transmembrane</keyword>
<proteinExistence type="predicted"/>
<feature type="transmembrane region" description="Helical" evidence="5">
    <location>
        <begin position="226"/>
        <end position="245"/>
    </location>
</feature>
<dbReference type="Proteomes" id="UP000184452">
    <property type="component" value="Unassembled WGS sequence"/>
</dbReference>
<dbReference type="EMBL" id="FQZK01000013">
    <property type="protein sequence ID" value="SHK08766.1"/>
    <property type="molecule type" value="Genomic_DNA"/>
</dbReference>
<dbReference type="GO" id="GO:0022857">
    <property type="term" value="F:transmembrane transporter activity"/>
    <property type="evidence" value="ECO:0007669"/>
    <property type="project" value="InterPro"/>
</dbReference>
<dbReference type="Gene3D" id="1.20.1250.20">
    <property type="entry name" value="MFS general substrate transporter like domains"/>
    <property type="match status" value="1"/>
</dbReference>
<dbReference type="PANTHER" id="PTHR23526:SF4">
    <property type="entry name" value="INTEGRAL MEMBRANE TRANSPORT PROTEIN"/>
    <property type="match status" value="1"/>
</dbReference>
<dbReference type="GO" id="GO:0005886">
    <property type="term" value="C:plasma membrane"/>
    <property type="evidence" value="ECO:0007669"/>
    <property type="project" value="UniProtKB-SubCell"/>
</dbReference>
<evidence type="ECO:0000256" key="3">
    <source>
        <dbReference type="ARBA" id="ARBA00022989"/>
    </source>
</evidence>
<dbReference type="InterPro" id="IPR036259">
    <property type="entry name" value="MFS_trans_sf"/>
</dbReference>
<feature type="transmembrane region" description="Helical" evidence="5">
    <location>
        <begin position="289"/>
        <end position="309"/>
    </location>
</feature>
<dbReference type="InterPro" id="IPR011701">
    <property type="entry name" value="MFS"/>
</dbReference>
<evidence type="ECO:0000256" key="1">
    <source>
        <dbReference type="ARBA" id="ARBA00004651"/>
    </source>
</evidence>
<evidence type="ECO:0000313" key="7">
    <source>
        <dbReference type="EMBL" id="SHK08766.1"/>
    </source>
</evidence>
<dbReference type="SUPFAM" id="SSF103473">
    <property type="entry name" value="MFS general substrate transporter"/>
    <property type="match status" value="1"/>
</dbReference>
<dbReference type="InterPro" id="IPR001958">
    <property type="entry name" value="Tet-R_TetA/multi-R_MdtG-like"/>
</dbReference>
<feature type="transmembrane region" description="Helical" evidence="5">
    <location>
        <begin position="48"/>
        <end position="66"/>
    </location>
</feature>
<feature type="domain" description="Major facilitator superfamily (MFS) profile" evidence="6">
    <location>
        <begin position="14"/>
        <end position="395"/>
    </location>
</feature>
<feature type="transmembrane region" description="Helical" evidence="5">
    <location>
        <begin position="105"/>
        <end position="128"/>
    </location>
</feature>
<dbReference type="InterPro" id="IPR020846">
    <property type="entry name" value="MFS_dom"/>
</dbReference>
<dbReference type="InterPro" id="IPR052528">
    <property type="entry name" value="Sugar_transport-like"/>
</dbReference>
<dbReference type="PROSITE" id="PS50850">
    <property type="entry name" value="MFS"/>
    <property type="match status" value="1"/>
</dbReference>
<protein>
    <submittedName>
        <fullName evidence="7">Predicted arabinose efflux permease, MFS family</fullName>
    </submittedName>
</protein>
<feature type="transmembrane region" description="Helical" evidence="5">
    <location>
        <begin position="361"/>
        <end position="392"/>
    </location>
</feature>
<evidence type="ECO:0000313" key="8">
    <source>
        <dbReference type="Proteomes" id="UP000184452"/>
    </source>
</evidence>
<feature type="transmembrane region" description="Helical" evidence="5">
    <location>
        <begin position="14"/>
        <end position="36"/>
    </location>
</feature>
<dbReference type="PRINTS" id="PR01035">
    <property type="entry name" value="TCRTETA"/>
</dbReference>
<dbReference type="AlphaFoldDB" id="A0A1M6PL92"/>
<evidence type="ECO:0000256" key="5">
    <source>
        <dbReference type="SAM" id="Phobius"/>
    </source>
</evidence>
<evidence type="ECO:0000259" key="6">
    <source>
        <dbReference type="PROSITE" id="PS50850"/>
    </source>
</evidence>
<dbReference type="STRING" id="758803.SAMN05421803_113129"/>
<accession>A0A1M6PL92</accession>
<keyword evidence="4 5" id="KW-0472">Membrane</keyword>
<comment type="subcellular location">
    <subcellularLocation>
        <location evidence="1">Cell membrane</location>
        <topology evidence="1">Multi-pass membrane protein</topology>
    </subcellularLocation>
</comment>
<feature type="transmembrane region" description="Helical" evidence="5">
    <location>
        <begin position="257"/>
        <end position="277"/>
    </location>
</feature>